<organism evidence="1 2">
    <name type="scientific">Phascolomyces articulosus</name>
    <dbReference type="NCBI Taxonomy" id="60185"/>
    <lineage>
        <taxon>Eukaryota</taxon>
        <taxon>Fungi</taxon>
        <taxon>Fungi incertae sedis</taxon>
        <taxon>Mucoromycota</taxon>
        <taxon>Mucoromycotina</taxon>
        <taxon>Mucoromycetes</taxon>
        <taxon>Mucorales</taxon>
        <taxon>Lichtheimiaceae</taxon>
        <taxon>Phascolomyces</taxon>
    </lineage>
</organism>
<dbReference type="Gene3D" id="3.40.50.1010">
    <property type="entry name" value="5'-nuclease"/>
    <property type="match status" value="1"/>
</dbReference>
<name>A0AAD5P9G5_9FUNG</name>
<dbReference type="AlphaFoldDB" id="A0AAD5P9G5"/>
<protein>
    <submittedName>
        <fullName evidence="1">Uncharacterized protein</fullName>
    </submittedName>
</protein>
<proteinExistence type="predicted"/>
<evidence type="ECO:0000313" key="2">
    <source>
        <dbReference type="Proteomes" id="UP001209540"/>
    </source>
</evidence>
<accession>A0AAD5P9G5</accession>
<comment type="caution">
    <text evidence="1">The sequence shown here is derived from an EMBL/GenBank/DDBJ whole genome shotgun (WGS) entry which is preliminary data.</text>
</comment>
<evidence type="ECO:0000313" key="1">
    <source>
        <dbReference type="EMBL" id="KAI9250429.1"/>
    </source>
</evidence>
<sequence>MGILHFTSYLKHSGANKEVPSLRTQFQKSNIGTIIIDVIPMFKFLLRRYAYNLFRAENDNNQYAVDKILDLFTGNMLAHVKELIKNSPRKACLVLDGDYLRAMDRKKYINNGARCEQMFKLARKLLRDPHVEQKHKRITEIACQWVSFTNKYKMIIINHLRSRGIYQLDRNDKKNVPKLFYVRALAEAAPEIVVLARMNKFFGKTAILSPDPHLFAYRGALGSLRVLKIDWNSPDLQCIVTSKIELLHCFKLIYSNDETPLEAENRLAVLISVGGNYYADKPESYGVETIKKIMISGCERKSATKANVLLEGLLNCLNMPEKERIVYRMALHQFGNPLINSNNPHRTEGLVMQINCHIQKLVDGAPDYFHRDGRLRQ</sequence>
<dbReference type="EMBL" id="JAIXMP010000032">
    <property type="protein sequence ID" value="KAI9250429.1"/>
    <property type="molecule type" value="Genomic_DNA"/>
</dbReference>
<dbReference type="Proteomes" id="UP001209540">
    <property type="component" value="Unassembled WGS sequence"/>
</dbReference>
<gene>
    <name evidence="1" type="ORF">BDA99DRAFT_522517</name>
</gene>
<reference evidence="1" key="2">
    <citation type="submission" date="2023-02" db="EMBL/GenBank/DDBJ databases">
        <authorList>
            <consortium name="DOE Joint Genome Institute"/>
            <person name="Mondo S.J."/>
            <person name="Chang Y."/>
            <person name="Wang Y."/>
            <person name="Ahrendt S."/>
            <person name="Andreopoulos W."/>
            <person name="Barry K."/>
            <person name="Beard J."/>
            <person name="Benny G.L."/>
            <person name="Blankenship S."/>
            <person name="Bonito G."/>
            <person name="Cuomo C."/>
            <person name="Desiro A."/>
            <person name="Gervers K.A."/>
            <person name="Hundley H."/>
            <person name="Kuo A."/>
            <person name="LaButti K."/>
            <person name="Lang B.F."/>
            <person name="Lipzen A."/>
            <person name="O'Donnell K."/>
            <person name="Pangilinan J."/>
            <person name="Reynolds N."/>
            <person name="Sandor L."/>
            <person name="Smith M.W."/>
            <person name="Tsang A."/>
            <person name="Grigoriev I.V."/>
            <person name="Stajich J.E."/>
            <person name="Spatafora J.W."/>
        </authorList>
    </citation>
    <scope>NUCLEOTIDE SEQUENCE</scope>
    <source>
        <strain evidence="1">RSA 2281</strain>
    </source>
</reference>
<keyword evidence="2" id="KW-1185">Reference proteome</keyword>
<reference evidence="1" key="1">
    <citation type="journal article" date="2022" name="IScience">
        <title>Evolution of zygomycete secretomes and the origins of terrestrial fungal ecologies.</title>
        <authorList>
            <person name="Chang Y."/>
            <person name="Wang Y."/>
            <person name="Mondo S."/>
            <person name="Ahrendt S."/>
            <person name="Andreopoulos W."/>
            <person name="Barry K."/>
            <person name="Beard J."/>
            <person name="Benny G.L."/>
            <person name="Blankenship S."/>
            <person name="Bonito G."/>
            <person name="Cuomo C."/>
            <person name="Desiro A."/>
            <person name="Gervers K.A."/>
            <person name="Hundley H."/>
            <person name="Kuo A."/>
            <person name="LaButti K."/>
            <person name="Lang B.F."/>
            <person name="Lipzen A."/>
            <person name="O'Donnell K."/>
            <person name="Pangilinan J."/>
            <person name="Reynolds N."/>
            <person name="Sandor L."/>
            <person name="Smith M.E."/>
            <person name="Tsang A."/>
            <person name="Grigoriev I.V."/>
            <person name="Stajich J.E."/>
            <person name="Spatafora J.W."/>
        </authorList>
    </citation>
    <scope>NUCLEOTIDE SEQUENCE</scope>
    <source>
        <strain evidence="1">RSA 2281</strain>
    </source>
</reference>